<name>A0A0A9X0B0_LYGHE</name>
<protein>
    <submittedName>
        <fullName evidence="1">Protein FAM13A</fullName>
    </submittedName>
</protein>
<reference evidence="1" key="2">
    <citation type="submission" date="2014-07" db="EMBL/GenBank/DDBJ databases">
        <authorList>
            <person name="Hull J."/>
        </authorList>
    </citation>
    <scope>NUCLEOTIDE SEQUENCE</scope>
</reference>
<gene>
    <name evidence="1" type="primary">Fam13a</name>
    <name evidence="1" type="ORF">CM83_6200</name>
</gene>
<organism evidence="1">
    <name type="scientific">Lygus hesperus</name>
    <name type="common">Western plant bug</name>
    <dbReference type="NCBI Taxonomy" id="30085"/>
    <lineage>
        <taxon>Eukaryota</taxon>
        <taxon>Metazoa</taxon>
        <taxon>Ecdysozoa</taxon>
        <taxon>Arthropoda</taxon>
        <taxon>Hexapoda</taxon>
        <taxon>Insecta</taxon>
        <taxon>Pterygota</taxon>
        <taxon>Neoptera</taxon>
        <taxon>Paraneoptera</taxon>
        <taxon>Hemiptera</taxon>
        <taxon>Heteroptera</taxon>
        <taxon>Panheteroptera</taxon>
        <taxon>Cimicomorpha</taxon>
        <taxon>Miridae</taxon>
        <taxon>Mirini</taxon>
        <taxon>Lygus</taxon>
    </lineage>
</organism>
<evidence type="ECO:0000313" key="1">
    <source>
        <dbReference type="EMBL" id="JAG12218.1"/>
    </source>
</evidence>
<proteinExistence type="predicted"/>
<dbReference type="EMBL" id="GBHO01031386">
    <property type="protein sequence ID" value="JAG12218.1"/>
    <property type="molecule type" value="Transcribed_RNA"/>
</dbReference>
<sequence length="216" mass="24728">KWTMMVENDPVLGPLLRSNPQSLRIDANDPNRSSKREQIAQAPLFSQEIVLCTHEANRYCHMPLEDHSITLSCPLVPSLYGPEYGACDSDSDDEIASVQDNQPSKKLLAIVDRVYNEKRYSPEGILTQLQMEKLHASLPEDHKVLAQREMVSQEAEREAILQNVLFYYHYRNEYIDFSEEIHAPAIIESSHCGSKLISMTYRLKSLKTFLINQCAM</sequence>
<feature type="non-terminal residue" evidence="1">
    <location>
        <position position="1"/>
    </location>
</feature>
<dbReference type="AlphaFoldDB" id="A0A0A9X0B0"/>
<reference evidence="1" key="1">
    <citation type="journal article" date="2014" name="PLoS ONE">
        <title>Transcriptome-Based Identification of ABC Transporters in the Western Tarnished Plant Bug Lygus hesperus.</title>
        <authorList>
            <person name="Hull J.J."/>
            <person name="Chaney K."/>
            <person name="Geib S.M."/>
            <person name="Fabrick J.A."/>
            <person name="Brent C.S."/>
            <person name="Walsh D."/>
            <person name="Lavine L.C."/>
        </authorList>
    </citation>
    <scope>NUCLEOTIDE SEQUENCE</scope>
</reference>
<accession>A0A0A9X0B0</accession>